<dbReference type="InterPro" id="IPR002514">
    <property type="entry name" value="Transposase_8"/>
</dbReference>
<gene>
    <name evidence="1" type="ORF">RNA01_44390</name>
</gene>
<dbReference type="Gene3D" id="1.10.10.60">
    <property type="entry name" value="Homeodomain-like"/>
    <property type="match status" value="1"/>
</dbReference>
<dbReference type="RefSeq" id="WP_162244898.1">
    <property type="nucleotide sequence ID" value="NZ_BJZP01000047.1"/>
</dbReference>
<proteinExistence type="predicted"/>
<dbReference type="SUPFAM" id="SSF46689">
    <property type="entry name" value="Homeodomain-like"/>
    <property type="match status" value="1"/>
</dbReference>
<protein>
    <submittedName>
        <fullName evidence="1">Transposase</fullName>
    </submittedName>
</protein>
<keyword evidence="2" id="KW-1185">Reference proteome</keyword>
<name>A0A512HPX3_9HYPH</name>
<evidence type="ECO:0000313" key="2">
    <source>
        <dbReference type="Proteomes" id="UP000321717"/>
    </source>
</evidence>
<comment type="caution">
    <text evidence="1">The sequence shown here is derived from an EMBL/GenBank/DDBJ whole genome shotgun (WGS) entry which is preliminary data.</text>
</comment>
<dbReference type="EMBL" id="BJZP01000047">
    <property type="protein sequence ID" value="GEO87507.1"/>
    <property type="molecule type" value="Genomic_DNA"/>
</dbReference>
<organism evidence="1 2">
    <name type="scientific">Ciceribacter naphthalenivorans</name>
    <dbReference type="NCBI Taxonomy" id="1118451"/>
    <lineage>
        <taxon>Bacteria</taxon>
        <taxon>Pseudomonadati</taxon>
        <taxon>Pseudomonadota</taxon>
        <taxon>Alphaproteobacteria</taxon>
        <taxon>Hyphomicrobiales</taxon>
        <taxon>Rhizobiaceae</taxon>
        <taxon>Ciceribacter</taxon>
    </lineage>
</organism>
<dbReference type="AlphaFoldDB" id="A0A512HPX3"/>
<dbReference type="GO" id="GO:0006313">
    <property type="term" value="P:DNA transposition"/>
    <property type="evidence" value="ECO:0007669"/>
    <property type="project" value="InterPro"/>
</dbReference>
<dbReference type="NCBIfam" id="NF047595">
    <property type="entry name" value="IS66_ISRel24_TnpA"/>
    <property type="match status" value="1"/>
</dbReference>
<dbReference type="Proteomes" id="UP000321717">
    <property type="component" value="Unassembled WGS sequence"/>
</dbReference>
<reference evidence="1 2" key="1">
    <citation type="submission" date="2019-07" db="EMBL/GenBank/DDBJ databases">
        <title>Whole genome shotgun sequence of Rhizobium naphthalenivorans NBRC 107585.</title>
        <authorList>
            <person name="Hosoyama A."/>
            <person name="Uohara A."/>
            <person name="Ohji S."/>
            <person name="Ichikawa N."/>
        </authorList>
    </citation>
    <scope>NUCLEOTIDE SEQUENCE [LARGE SCALE GENOMIC DNA]</scope>
    <source>
        <strain evidence="1 2">NBRC 107585</strain>
    </source>
</reference>
<sequence length="160" mass="17128">MGIMGADGAKPHVLFVDRQGNHHYDRAWKQQVVGLALEPGASLSRVAIDHGINTNLVRKWVRKHKATEMEALRPSPSLGSAFIPVRIEAAANDIVSRHDDAHALNLKVRDSGEMRQAPANAASFSSAAKLHVSLPNGVKLSLECDDARALTAVIGAVSDV</sequence>
<accession>A0A512HPX3</accession>
<dbReference type="Pfam" id="PF01527">
    <property type="entry name" value="HTH_Tnp_1"/>
    <property type="match status" value="1"/>
</dbReference>
<evidence type="ECO:0000313" key="1">
    <source>
        <dbReference type="EMBL" id="GEO87507.1"/>
    </source>
</evidence>
<dbReference type="GO" id="GO:0004803">
    <property type="term" value="F:transposase activity"/>
    <property type="evidence" value="ECO:0007669"/>
    <property type="project" value="InterPro"/>
</dbReference>
<dbReference type="GO" id="GO:0003677">
    <property type="term" value="F:DNA binding"/>
    <property type="evidence" value="ECO:0007669"/>
    <property type="project" value="InterPro"/>
</dbReference>
<dbReference type="InterPro" id="IPR009057">
    <property type="entry name" value="Homeodomain-like_sf"/>
</dbReference>